<reference evidence="12 13" key="1">
    <citation type="journal article" date="2021" name="Elife">
        <title>Chloroplast acquisition without the gene transfer in kleptoplastic sea slugs, Plakobranchus ocellatus.</title>
        <authorList>
            <person name="Maeda T."/>
            <person name="Takahashi S."/>
            <person name="Yoshida T."/>
            <person name="Shimamura S."/>
            <person name="Takaki Y."/>
            <person name="Nagai Y."/>
            <person name="Toyoda A."/>
            <person name="Suzuki Y."/>
            <person name="Arimoto A."/>
            <person name="Ishii H."/>
            <person name="Satoh N."/>
            <person name="Nishiyama T."/>
            <person name="Hasebe M."/>
            <person name="Maruyama T."/>
            <person name="Minagawa J."/>
            <person name="Obokata J."/>
            <person name="Shigenobu S."/>
        </authorList>
    </citation>
    <scope>NUCLEOTIDE SEQUENCE [LARGE SCALE GENOMIC DNA]</scope>
</reference>
<dbReference type="AlphaFoldDB" id="A0AAV4JWH6"/>
<dbReference type="Pfam" id="PF00001">
    <property type="entry name" value="7tm_1"/>
    <property type="match status" value="1"/>
</dbReference>
<dbReference type="PANTHER" id="PTHR22752">
    <property type="entry name" value="G PROTEIN-COUPLED RECEPTOR"/>
    <property type="match status" value="1"/>
</dbReference>
<feature type="transmembrane region" description="Helical" evidence="10">
    <location>
        <begin position="269"/>
        <end position="288"/>
    </location>
</feature>
<proteinExistence type="predicted"/>
<feature type="domain" description="G-protein coupled receptors family 1 profile" evidence="11">
    <location>
        <begin position="1"/>
        <end position="285"/>
    </location>
</feature>
<evidence type="ECO:0000256" key="3">
    <source>
        <dbReference type="ARBA" id="ARBA00022692"/>
    </source>
</evidence>
<feature type="transmembrane region" description="Helical" evidence="10">
    <location>
        <begin position="15"/>
        <end position="36"/>
    </location>
</feature>
<dbReference type="InterPro" id="IPR000276">
    <property type="entry name" value="GPCR_Rhodpsn"/>
</dbReference>
<dbReference type="SUPFAM" id="SSF81321">
    <property type="entry name" value="Family A G protein-coupled receptor-like"/>
    <property type="match status" value="1"/>
</dbReference>
<evidence type="ECO:0000256" key="6">
    <source>
        <dbReference type="ARBA" id="ARBA00023136"/>
    </source>
</evidence>
<keyword evidence="6 10" id="KW-0472">Membrane</keyword>
<dbReference type="InterPro" id="IPR017452">
    <property type="entry name" value="GPCR_Rhodpsn_7TM"/>
</dbReference>
<comment type="subcellular location">
    <subcellularLocation>
        <location evidence="1">Cell membrane</location>
        <topology evidence="1">Multi-pass membrane protein</topology>
    </subcellularLocation>
</comment>
<dbReference type="GO" id="GO:0005886">
    <property type="term" value="C:plasma membrane"/>
    <property type="evidence" value="ECO:0007669"/>
    <property type="project" value="UniProtKB-SubCell"/>
</dbReference>
<evidence type="ECO:0000259" key="11">
    <source>
        <dbReference type="PROSITE" id="PS50262"/>
    </source>
</evidence>
<feature type="transmembrane region" description="Helical" evidence="10">
    <location>
        <begin position="234"/>
        <end position="257"/>
    </location>
</feature>
<evidence type="ECO:0000313" key="12">
    <source>
        <dbReference type="EMBL" id="GFS26078.1"/>
    </source>
</evidence>
<dbReference type="GO" id="GO:0004930">
    <property type="term" value="F:G protein-coupled receptor activity"/>
    <property type="evidence" value="ECO:0007669"/>
    <property type="project" value="UniProtKB-KW"/>
</dbReference>
<dbReference type="PROSITE" id="PS50262">
    <property type="entry name" value="G_PROTEIN_RECEP_F1_2"/>
    <property type="match status" value="1"/>
</dbReference>
<keyword evidence="8" id="KW-0807">Transducer</keyword>
<dbReference type="Gene3D" id="1.20.1070.10">
    <property type="entry name" value="Rhodopsin 7-helix transmembrane proteins"/>
    <property type="match status" value="1"/>
</dbReference>
<evidence type="ECO:0000256" key="4">
    <source>
        <dbReference type="ARBA" id="ARBA00022989"/>
    </source>
</evidence>
<gene>
    <name evidence="12" type="ORF">ElyMa_001705700</name>
</gene>
<keyword evidence="3 10" id="KW-0812">Transmembrane</keyword>
<keyword evidence="4 10" id="KW-1133">Transmembrane helix</keyword>
<dbReference type="PANTHER" id="PTHR22752:SF2">
    <property type="entry name" value="G-PROTEIN COUPLED RECEPTORS FAMILY 1 PROFILE DOMAIN-CONTAINING PROTEIN"/>
    <property type="match status" value="1"/>
</dbReference>
<feature type="compositionally biased region" description="Basic and acidic residues" evidence="9">
    <location>
        <begin position="119"/>
        <end position="132"/>
    </location>
</feature>
<evidence type="ECO:0000256" key="10">
    <source>
        <dbReference type="SAM" id="Phobius"/>
    </source>
</evidence>
<organism evidence="12 13">
    <name type="scientific">Elysia marginata</name>
    <dbReference type="NCBI Taxonomy" id="1093978"/>
    <lineage>
        <taxon>Eukaryota</taxon>
        <taxon>Metazoa</taxon>
        <taxon>Spiralia</taxon>
        <taxon>Lophotrochozoa</taxon>
        <taxon>Mollusca</taxon>
        <taxon>Gastropoda</taxon>
        <taxon>Heterobranchia</taxon>
        <taxon>Euthyneura</taxon>
        <taxon>Panpulmonata</taxon>
        <taxon>Sacoglossa</taxon>
        <taxon>Placobranchoidea</taxon>
        <taxon>Plakobranchidae</taxon>
        <taxon>Elysia</taxon>
    </lineage>
</organism>
<feature type="region of interest" description="Disordered" evidence="9">
    <location>
        <begin position="98"/>
        <end position="150"/>
    </location>
</feature>
<evidence type="ECO:0000256" key="9">
    <source>
        <dbReference type="SAM" id="MobiDB-lite"/>
    </source>
</evidence>
<evidence type="ECO:0000256" key="1">
    <source>
        <dbReference type="ARBA" id="ARBA00004651"/>
    </source>
</evidence>
<dbReference type="PRINTS" id="PR00237">
    <property type="entry name" value="GPCRRHODOPSN"/>
</dbReference>
<comment type="caution">
    <text evidence="12">The sequence shown here is derived from an EMBL/GenBank/DDBJ whole genome shotgun (WGS) entry which is preliminary data.</text>
</comment>
<feature type="region of interest" description="Disordered" evidence="9">
    <location>
        <begin position="332"/>
        <end position="351"/>
    </location>
</feature>
<keyword evidence="7 12" id="KW-0675">Receptor</keyword>
<dbReference type="Proteomes" id="UP000762676">
    <property type="component" value="Unassembled WGS sequence"/>
</dbReference>
<evidence type="ECO:0000256" key="5">
    <source>
        <dbReference type="ARBA" id="ARBA00023040"/>
    </source>
</evidence>
<protein>
    <submittedName>
        <fullName evidence="12">Class a rhodopsin g-protein coupled receptor gpr5ht4</fullName>
    </submittedName>
</protein>
<dbReference type="GO" id="GO:0043235">
    <property type="term" value="C:receptor complex"/>
    <property type="evidence" value="ECO:0007669"/>
    <property type="project" value="TreeGrafter"/>
</dbReference>
<keyword evidence="13" id="KW-1185">Reference proteome</keyword>
<evidence type="ECO:0000256" key="8">
    <source>
        <dbReference type="ARBA" id="ARBA00023224"/>
    </source>
</evidence>
<dbReference type="EMBL" id="BMAT01003463">
    <property type="protein sequence ID" value="GFS26078.1"/>
    <property type="molecule type" value="Genomic_DNA"/>
</dbReference>
<keyword evidence="5" id="KW-0297">G-protein coupled receptor</keyword>
<name>A0AAV4JWH6_9GAST</name>
<evidence type="ECO:0000313" key="13">
    <source>
        <dbReference type="Proteomes" id="UP000762676"/>
    </source>
</evidence>
<dbReference type="GO" id="GO:0005768">
    <property type="term" value="C:endosome"/>
    <property type="evidence" value="ECO:0007669"/>
    <property type="project" value="TreeGrafter"/>
</dbReference>
<accession>A0AAV4JWH6</accession>
<sequence>MCSLAWHSEQLKDQAVVVVVLIIAFLIPTLVLISAYTRVFRVAKRAACGVAPQQVATLTTFPDLTPAAAGQSPLSATDQAGRLQARDNLFPLKPSIQIHGASPSRSADHVPDVLRANSRGRDNEDSGIRTDSRPSISPQHNDKAARINSQRHLKSVQCKIPCICRPDLLRKISPVDEDSVNHQLQHQTRLGEADYPRNGRATSPIAPSRTALHSPSAIPTYKVRPSHVKAFKTLLAIVLTHLLLWSPFFACQLHALAHHKNLAFPLDATVTWLSYVSYAVNPCLYGCLNRGVREELVRHLGYMNYLCCCYFSSKVDQGRTSLRCGFHVPCKPRPSPHSSEDGEEAGGAGEGGAESFFQFLQRTQADGE</sequence>
<evidence type="ECO:0000256" key="7">
    <source>
        <dbReference type="ARBA" id="ARBA00023170"/>
    </source>
</evidence>
<keyword evidence="2" id="KW-1003">Cell membrane</keyword>
<evidence type="ECO:0000256" key="2">
    <source>
        <dbReference type="ARBA" id="ARBA00022475"/>
    </source>
</evidence>